<comment type="caution">
    <text evidence="2">The sequence shown here is derived from an EMBL/GenBank/DDBJ whole genome shotgun (WGS) entry which is preliminary data.</text>
</comment>
<gene>
    <name evidence="2" type="primary">ltrA</name>
    <name evidence="2" type="ORF">ACE1CC_01525</name>
</gene>
<dbReference type="InterPro" id="IPR030931">
    <property type="entry name" value="Group_II_RT_mat"/>
</dbReference>
<dbReference type="SUPFAM" id="SSF56672">
    <property type="entry name" value="DNA/RNA polymerases"/>
    <property type="match status" value="1"/>
</dbReference>
<dbReference type="SMART" id="SM00507">
    <property type="entry name" value="HNHc"/>
    <property type="match status" value="1"/>
</dbReference>
<dbReference type="GO" id="GO:0003964">
    <property type="term" value="F:RNA-directed DNA polymerase activity"/>
    <property type="evidence" value="ECO:0007669"/>
    <property type="project" value="UniProtKB-KW"/>
</dbReference>
<dbReference type="RefSeq" id="WP_413268710.1">
    <property type="nucleotide sequence ID" value="NZ_JBHFNQ010000013.1"/>
</dbReference>
<evidence type="ECO:0000259" key="1">
    <source>
        <dbReference type="PROSITE" id="PS50878"/>
    </source>
</evidence>
<dbReference type="Pfam" id="PF01844">
    <property type="entry name" value="HNH"/>
    <property type="match status" value="1"/>
</dbReference>
<keyword evidence="2" id="KW-0695">RNA-directed DNA polymerase</keyword>
<dbReference type="InterPro" id="IPR043502">
    <property type="entry name" value="DNA/RNA_pol_sf"/>
</dbReference>
<dbReference type="PANTHER" id="PTHR34047:SF10">
    <property type="entry name" value="GROUP II INTRON-ASSOCIATED OPEN READING FRAME"/>
    <property type="match status" value="1"/>
</dbReference>
<keyword evidence="2" id="KW-0548">Nucleotidyltransferase</keyword>
<dbReference type="InterPro" id="IPR051083">
    <property type="entry name" value="GrpII_Intron_Splice-Mob/Def"/>
</dbReference>
<dbReference type="CDD" id="cd00085">
    <property type="entry name" value="HNHc"/>
    <property type="match status" value="1"/>
</dbReference>
<organism evidence="2 3">
    <name type="scientific">Floridaenema aerugineum BLCC-F46</name>
    <dbReference type="NCBI Taxonomy" id="3153654"/>
    <lineage>
        <taxon>Bacteria</taxon>
        <taxon>Bacillati</taxon>
        <taxon>Cyanobacteriota</taxon>
        <taxon>Cyanophyceae</taxon>
        <taxon>Oscillatoriophycideae</taxon>
        <taxon>Aerosakkonematales</taxon>
        <taxon>Aerosakkonemataceae</taxon>
        <taxon>Floridanema</taxon>
        <taxon>Floridanema aerugineum</taxon>
    </lineage>
</organism>
<dbReference type="Pfam" id="PF00078">
    <property type="entry name" value="RVT_1"/>
    <property type="match status" value="1"/>
</dbReference>
<evidence type="ECO:0000313" key="3">
    <source>
        <dbReference type="Proteomes" id="UP001576774"/>
    </source>
</evidence>
<protein>
    <submittedName>
        <fullName evidence="2">Group II intron reverse transcriptase/maturase</fullName>
        <ecNumber evidence="2">2.7.7.49</ecNumber>
    </submittedName>
</protein>
<dbReference type="Pfam" id="PF08388">
    <property type="entry name" value="GIIM"/>
    <property type="match status" value="1"/>
</dbReference>
<dbReference type="InterPro" id="IPR003615">
    <property type="entry name" value="HNH_nuc"/>
</dbReference>
<keyword evidence="3" id="KW-1185">Reference proteome</keyword>
<dbReference type="InterPro" id="IPR013597">
    <property type="entry name" value="Mat_intron_G2"/>
</dbReference>
<accession>A0ABV4WYF9</accession>
<feature type="domain" description="Reverse transcriptase" evidence="1">
    <location>
        <begin position="87"/>
        <end position="333"/>
    </location>
</feature>
<dbReference type="InterPro" id="IPR025960">
    <property type="entry name" value="RVT_N"/>
</dbReference>
<dbReference type="InterPro" id="IPR002711">
    <property type="entry name" value="HNH"/>
</dbReference>
<dbReference type="PANTHER" id="PTHR34047">
    <property type="entry name" value="NUCLEAR INTRON MATURASE 1, MITOCHONDRIAL-RELATED"/>
    <property type="match status" value="1"/>
</dbReference>
<sequence length="578" mass="66479">MSELTTTYEWSKLTWRKLERRVFKLQKRIYRASQRGDVKTVHRLQRLLMKSWSAKCLAVRRVTQDNQGKKTAGVDGRKNLSPKARLTLANDLKLGYKAAPTRRIWIPKPGTEEKRPLGIPTIQDRALQALVKLALEPEWEAKFEPNSYGFRPGRSCHDAMDAIFKGVKAKAKYVLDADISKCFDRINHDALLRKLNTSPTTRRQIRAWLKAGVMDGSKLFPTFEGTPQGGIISPLLANIALHGMENRIKQAFPEKKPRVNGKCIRILSPILIRYADDFVIMHEDLTVVQKCQQIIAEWLKDMGLELKSSKTRLTHTLYEHEGSVGFDFLGFHIRQYATGKNRSVKGTNGKLLGFKPLITPSKEKVKEHLEKVGKIIKAHKGAPQLALITRLNPIIRGWARYYSTQASKATFTKVDHLMHQQLRAWADYRHPQKNKHWVSNKYWLIDSGQGWTFAVKGKMRLLKHSETPIVRHIKVQGNRSPYDGDWIYWSSRMGQHPEANKRVTTLLKKQKGKCAHCGMYFKDEDLLEVHHVIPVQMGGKDEYKNFQLLHRHCHDIVTAENAVGKKELNEEWLDANPF</sequence>
<dbReference type="Gene3D" id="1.10.30.50">
    <property type="match status" value="1"/>
</dbReference>
<dbReference type="EC" id="2.7.7.49" evidence="2"/>
<proteinExistence type="predicted"/>
<dbReference type="InterPro" id="IPR000477">
    <property type="entry name" value="RT_dom"/>
</dbReference>
<keyword evidence="2" id="KW-0808">Transferase</keyword>
<dbReference type="EMBL" id="JBHFNQ010000013">
    <property type="protein sequence ID" value="MFB2875551.1"/>
    <property type="molecule type" value="Genomic_DNA"/>
</dbReference>
<name>A0ABV4WYF9_9CYAN</name>
<reference evidence="2 3" key="1">
    <citation type="submission" date="2024-09" db="EMBL/GenBank/DDBJ databases">
        <title>Floridaenema gen nov. (Aerosakkonemataceae, Aerosakkonematales ord. nov., Cyanobacteria) from benthic tropical and subtropical fresh waters, with the description of four new species.</title>
        <authorList>
            <person name="Moretto J.A."/>
            <person name="Berthold D.E."/>
            <person name="Lefler F.W."/>
            <person name="Huang I.-S."/>
            <person name="Laughinghouse H. IV."/>
        </authorList>
    </citation>
    <scope>NUCLEOTIDE SEQUENCE [LARGE SCALE GENOMIC DNA]</scope>
    <source>
        <strain evidence="2 3">BLCC-F46</strain>
    </source>
</reference>
<evidence type="ECO:0000313" key="2">
    <source>
        <dbReference type="EMBL" id="MFB2875551.1"/>
    </source>
</evidence>
<dbReference type="Pfam" id="PF13655">
    <property type="entry name" value="RVT_N"/>
    <property type="match status" value="1"/>
</dbReference>
<dbReference type="PROSITE" id="PS50878">
    <property type="entry name" value="RT_POL"/>
    <property type="match status" value="1"/>
</dbReference>
<dbReference type="CDD" id="cd01651">
    <property type="entry name" value="RT_G2_intron"/>
    <property type="match status" value="1"/>
</dbReference>
<dbReference type="NCBIfam" id="TIGR04416">
    <property type="entry name" value="group_II_RT_mat"/>
    <property type="match status" value="1"/>
</dbReference>
<dbReference type="Proteomes" id="UP001576774">
    <property type="component" value="Unassembled WGS sequence"/>
</dbReference>